<keyword evidence="5" id="KW-0804">Transcription</keyword>
<comment type="caution">
    <text evidence="9">The sequence shown here is derived from an EMBL/GenBank/DDBJ whole genome shotgun (WGS) entry which is preliminary data.</text>
</comment>
<keyword evidence="6" id="KW-0539">Nucleus</keyword>
<evidence type="ECO:0000256" key="6">
    <source>
        <dbReference type="ARBA" id="ARBA00023242"/>
    </source>
</evidence>
<reference evidence="9 10" key="1">
    <citation type="submission" date="2023-12" db="EMBL/GenBank/DDBJ databases">
        <title>A high-quality genome assembly for Dillenia turbinata (Dilleniales).</title>
        <authorList>
            <person name="Chanderbali A."/>
        </authorList>
    </citation>
    <scope>NUCLEOTIDE SEQUENCE [LARGE SCALE GENOMIC DNA]</scope>
    <source>
        <strain evidence="9">LSX21</strain>
        <tissue evidence="9">Leaf</tissue>
    </source>
</reference>
<evidence type="ECO:0000256" key="2">
    <source>
        <dbReference type="ARBA" id="ARBA00023015"/>
    </source>
</evidence>
<dbReference type="GO" id="GO:0003677">
    <property type="term" value="F:DNA binding"/>
    <property type="evidence" value="ECO:0007669"/>
    <property type="project" value="UniProtKB-KW"/>
</dbReference>
<dbReference type="Proteomes" id="UP001370490">
    <property type="component" value="Unassembled WGS sequence"/>
</dbReference>
<dbReference type="EMBL" id="JBAMMX010000003">
    <property type="protein sequence ID" value="KAK6944627.1"/>
    <property type="molecule type" value="Genomic_DNA"/>
</dbReference>
<comment type="similarity">
    <text evidence="7">Belongs to the AP2/ERF transcription factor family. ERF subfamily.</text>
</comment>
<feature type="domain" description="AP2/ERF" evidence="8">
    <location>
        <begin position="73"/>
        <end position="130"/>
    </location>
</feature>
<dbReference type="GO" id="GO:0003700">
    <property type="term" value="F:DNA-binding transcription factor activity"/>
    <property type="evidence" value="ECO:0007669"/>
    <property type="project" value="InterPro"/>
</dbReference>
<evidence type="ECO:0000259" key="8">
    <source>
        <dbReference type="PROSITE" id="PS51032"/>
    </source>
</evidence>
<evidence type="ECO:0000256" key="3">
    <source>
        <dbReference type="ARBA" id="ARBA00023125"/>
    </source>
</evidence>
<dbReference type="PROSITE" id="PS51032">
    <property type="entry name" value="AP2_ERF"/>
    <property type="match status" value="1"/>
</dbReference>
<evidence type="ECO:0000256" key="7">
    <source>
        <dbReference type="ARBA" id="ARBA00024343"/>
    </source>
</evidence>
<evidence type="ECO:0000256" key="4">
    <source>
        <dbReference type="ARBA" id="ARBA00023159"/>
    </source>
</evidence>
<protein>
    <submittedName>
        <fullName evidence="9">AP2/ERF domain</fullName>
    </submittedName>
</protein>
<dbReference type="AlphaFoldDB" id="A0AAN8ZP85"/>
<sequence length="245" mass="27012">MISPIQCSELKWLTTLWYPECHVRLATLRATIFSAPPATQFGFSGNSLSLPSLMVSPPLGSAKKVRQKRIPGPYKGVRMRAWGKWVSEIRLPNSKTRIWLGSYDAPEKAARAYDAALYCIRGVQGQFNFPTEERPEIPSGSVGSLSNQDIKEIAARFATPDCLVPAATPCPSTSSISSLTAPVDFQYIHSLVFPSELESAWNIDDESFDLVDLQELTNPAPVGLQFDDLALEIDWIRLSSSGFDS</sequence>
<dbReference type="SUPFAM" id="SSF54171">
    <property type="entry name" value="DNA-binding domain"/>
    <property type="match status" value="1"/>
</dbReference>
<dbReference type="InterPro" id="IPR016177">
    <property type="entry name" value="DNA-bd_dom_sf"/>
</dbReference>
<gene>
    <name evidence="9" type="ORF">RJ641_025729</name>
</gene>
<keyword evidence="3" id="KW-0238">DNA-binding</keyword>
<dbReference type="CDD" id="cd00018">
    <property type="entry name" value="AP2"/>
    <property type="match status" value="1"/>
</dbReference>
<dbReference type="GO" id="GO:0005634">
    <property type="term" value="C:nucleus"/>
    <property type="evidence" value="ECO:0007669"/>
    <property type="project" value="UniProtKB-SubCell"/>
</dbReference>
<evidence type="ECO:0000256" key="1">
    <source>
        <dbReference type="ARBA" id="ARBA00004123"/>
    </source>
</evidence>
<proteinExistence type="inferred from homology"/>
<evidence type="ECO:0000313" key="10">
    <source>
        <dbReference type="Proteomes" id="UP001370490"/>
    </source>
</evidence>
<dbReference type="InterPro" id="IPR051032">
    <property type="entry name" value="AP2/ERF_TF_ERF_subfamily"/>
</dbReference>
<dbReference type="PANTHER" id="PTHR31985">
    <property type="entry name" value="ETHYLENE-RESPONSIVE TRANSCRIPTION FACTOR ERF042-RELATED"/>
    <property type="match status" value="1"/>
</dbReference>
<comment type="subcellular location">
    <subcellularLocation>
        <location evidence="1">Nucleus</location>
    </subcellularLocation>
</comment>
<dbReference type="SMART" id="SM00380">
    <property type="entry name" value="AP2"/>
    <property type="match status" value="1"/>
</dbReference>
<dbReference type="Pfam" id="PF00847">
    <property type="entry name" value="AP2"/>
    <property type="match status" value="1"/>
</dbReference>
<dbReference type="PANTHER" id="PTHR31985:SF273">
    <property type="entry name" value="ETHYLENE-RESPONSIVE TRANSCRIPTION FACTOR ERF017"/>
    <property type="match status" value="1"/>
</dbReference>
<dbReference type="FunFam" id="3.30.730.10:FF:000001">
    <property type="entry name" value="Ethylene-responsive transcription factor 2"/>
    <property type="match status" value="1"/>
</dbReference>
<dbReference type="Gene3D" id="3.30.730.10">
    <property type="entry name" value="AP2/ERF domain"/>
    <property type="match status" value="1"/>
</dbReference>
<organism evidence="9 10">
    <name type="scientific">Dillenia turbinata</name>
    <dbReference type="NCBI Taxonomy" id="194707"/>
    <lineage>
        <taxon>Eukaryota</taxon>
        <taxon>Viridiplantae</taxon>
        <taxon>Streptophyta</taxon>
        <taxon>Embryophyta</taxon>
        <taxon>Tracheophyta</taxon>
        <taxon>Spermatophyta</taxon>
        <taxon>Magnoliopsida</taxon>
        <taxon>eudicotyledons</taxon>
        <taxon>Gunneridae</taxon>
        <taxon>Pentapetalae</taxon>
        <taxon>Dilleniales</taxon>
        <taxon>Dilleniaceae</taxon>
        <taxon>Dillenia</taxon>
    </lineage>
</organism>
<keyword evidence="2" id="KW-0805">Transcription regulation</keyword>
<dbReference type="PRINTS" id="PR00367">
    <property type="entry name" value="ETHRSPELEMNT"/>
</dbReference>
<dbReference type="InterPro" id="IPR036955">
    <property type="entry name" value="AP2/ERF_dom_sf"/>
</dbReference>
<evidence type="ECO:0000313" key="9">
    <source>
        <dbReference type="EMBL" id="KAK6944627.1"/>
    </source>
</evidence>
<accession>A0AAN8ZP85</accession>
<keyword evidence="10" id="KW-1185">Reference proteome</keyword>
<keyword evidence="4" id="KW-0010">Activator</keyword>
<evidence type="ECO:0000256" key="5">
    <source>
        <dbReference type="ARBA" id="ARBA00023163"/>
    </source>
</evidence>
<name>A0AAN8ZP85_9MAGN</name>
<dbReference type="InterPro" id="IPR001471">
    <property type="entry name" value="AP2/ERF_dom"/>
</dbReference>